<keyword evidence="4" id="KW-0238">DNA-binding</keyword>
<gene>
    <name evidence="4" type="ORF">EFY79_12200</name>
</gene>
<dbReference type="InterPro" id="IPR001789">
    <property type="entry name" value="Sig_transdc_resp-reg_receiver"/>
</dbReference>
<dbReference type="Pfam" id="PF04397">
    <property type="entry name" value="LytTR"/>
    <property type="match status" value="1"/>
</dbReference>
<dbReference type="Proteomes" id="UP000267223">
    <property type="component" value="Unassembled WGS sequence"/>
</dbReference>
<dbReference type="SMART" id="SM00850">
    <property type="entry name" value="LytTR"/>
    <property type="match status" value="1"/>
</dbReference>
<dbReference type="Pfam" id="PF00072">
    <property type="entry name" value="Response_reg"/>
    <property type="match status" value="1"/>
</dbReference>
<evidence type="ECO:0000259" key="2">
    <source>
        <dbReference type="PROSITE" id="PS50110"/>
    </source>
</evidence>
<evidence type="ECO:0000313" key="4">
    <source>
        <dbReference type="EMBL" id="RNI35714.1"/>
    </source>
</evidence>
<comment type="caution">
    <text evidence="4">The sequence shown here is derived from an EMBL/GenBank/DDBJ whole genome shotgun (WGS) entry which is preliminary data.</text>
</comment>
<dbReference type="PANTHER" id="PTHR37299:SF1">
    <property type="entry name" value="STAGE 0 SPORULATION PROTEIN A HOMOLOG"/>
    <property type="match status" value="1"/>
</dbReference>
<dbReference type="InterPro" id="IPR011006">
    <property type="entry name" value="CheY-like_superfamily"/>
</dbReference>
<protein>
    <submittedName>
        <fullName evidence="4">DNA-binding response regulator</fullName>
    </submittedName>
</protein>
<dbReference type="GO" id="GO:0003677">
    <property type="term" value="F:DNA binding"/>
    <property type="evidence" value="ECO:0007669"/>
    <property type="project" value="UniProtKB-KW"/>
</dbReference>
<dbReference type="SUPFAM" id="SSF52172">
    <property type="entry name" value="CheY-like"/>
    <property type="match status" value="1"/>
</dbReference>
<feature type="domain" description="HTH LytTR-type" evidence="3">
    <location>
        <begin position="145"/>
        <end position="247"/>
    </location>
</feature>
<dbReference type="PROSITE" id="PS50930">
    <property type="entry name" value="HTH_LYTTR"/>
    <property type="match status" value="1"/>
</dbReference>
<proteinExistence type="predicted"/>
<evidence type="ECO:0000259" key="3">
    <source>
        <dbReference type="PROSITE" id="PS50930"/>
    </source>
</evidence>
<feature type="domain" description="Response regulatory" evidence="2">
    <location>
        <begin position="3"/>
        <end position="116"/>
    </location>
</feature>
<dbReference type="SMART" id="SM00448">
    <property type="entry name" value="REC"/>
    <property type="match status" value="1"/>
</dbReference>
<dbReference type="PROSITE" id="PS50110">
    <property type="entry name" value="RESPONSE_REGULATORY"/>
    <property type="match status" value="1"/>
</dbReference>
<dbReference type="Gene3D" id="3.40.50.2300">
    <property type="match status" value="1"/>
</dbReference>
<sequence length="248" mass="28753">MIKTIIIEDELQSSQLLELMLKSFSDTIEVIDVCNTPAKGIESIQKNGPDLVFLDIEMPRMNGFEMLKKIGAIDFSIIFTTAYNKYAINAIKLSALDYLLKPIDSTELSIAIRKCVQNMEQKNMGYKMDMLLKNLGRQNALDKTLTLTSTEGVRFIRMKDIIRLEAHGRYTKFYLANKEDILASRTLGDFEETLSENEFFRIHETHMINLLYIDRFHKGNNYVLLTDKTELPLARRRKEEFLKIIPKI</sequence>
<evidence type="ECO:0000313" key="5">
    <source>
        <dbReference type="Proteomes" id="UP000267223"/>
    </source>
</evidence>
<dbReference type="EMBL" id="RJJR01000009">
    <property type="protein sequence ID" value="RNI35714.1"/>
    <property type="molecule type" value="Genomic_DNA"/>
</dbReference>
<dbReference type="Gene3D" id="2.40.50.1020">
    <property type="entry name" value="LytTr DNA-binding domain"/>
    <property type="match status" value="1"/>
</dbReference>
<dbReference type="RefSeq" id="WP_123120994.1">
    <property type="nucleotide sequence ID" value="NZ_RJJR01000009.1"/>
</dbReference>
<dbReference type="OrthoDB" id="1646880at2"/>
<accession>A0A3M9ND68</accession>
<dbReference type="InterPro" id="IPR007492">
    <property type="entry name" value="LytTR_DNA-bd_dom"/>
</dbReference>
<organism evidence="4 5">
    <name type="scientific">Hanamia caeni</name>
    <dbReference type="NCBI Taxonomy" id="2294116"/>
    <lineage>
        <taxon>Bacteria</taxon>
        <taxon>Pseudomonadati</taxon>
        <taxon>Bacteroidota</taxon>
        <taxon>Chitinophagia</taxon>
        <taxon>Chitinophagales</taxon>
        <taxon>Chitinophagaceae</taxon>
        <taxon>Hanamia</taxon>
    </lineage>
</organism>
<evidence type="ECO:0000256" key="1">
    <source>
        <dbReference type="PROSITE-ProRule" id="PRU00169"/>
    </source>
</evidence>
<feature type="modified residue" description="4-aspartylphosphate" evidence="1">
    <location>
        <position position="55"/>
    </location>
</feature>
<name>A0A3M9ND68_9BACT</name>
<dbReference type="InterPro" id="IPR046947">
    <property type="entry name" value="LytR-like"/>
</dbReference>
<dbReference type="AlphaFoldDB" id="A0A3M9ND68"/>
<reference evidence="4 5" key="1">
    <citation type="submission" date="2018-11" db="EMBL/GenBank/DDBJ databases">
        <title>Draft genome sequence of Ferruginibacter sp. BO-59.</title>
        <authorList>
            <person name="Im W.T."/>
        </authorList>
    </citation>
    <scope>NUCLEOTIDE SEQUENCE [LARGE SCALE GENOMIC DNA]</scope>
    <source>
        <strain evidence="4 5">BO-59</strain>
    </source>
</reference>
<dbReference type="PANTHER" id="PTHR37299">
    <property type="entry name" value="TRANSCRIPTIONAL REGULATOR-RELATED"/>
    <property type="match status" value="1"/>
</dbReference>
<keyword evidence="5" id="KW-1185">Reference proteome</keyword>
<dbReference type="GO" id="GO:0000156">
    <property type="term" value="F:phosphorelay response regulator activity"/>
    <property type="evidence" value="ECO:0007669"/>
    <property type="project" value="InterPro"/>
</dbReference>
<keyword evidence="1" id="KW-0597">Phosphoprotein</keyword>